<evidence type="ECO:0000256" key="11">
    <source>
        <dbReference type="ARBA" id="ARBA00038887"/>
    </source>
</evidence>
<dbReference type="InterPro" id="IPR000600">
    <property type="entry name" value="ROK"/>
</dbReference>
<dbReference type="FunFam" id="3.30.420.40:FF:000136">
    <property type="entry name" value="Putative fructokinase"/>
    <property type="match status" value="1"/>
</dbReference>
<dbReference type="EMBL" id="CP001807">
    <property type="protein sequence ID" value="ACY47019.1"/>
    <property type="molecule type" value="Genomic_DNA"/>
</dbReference>
<dbReference type="GO" id="GO:0005524">
    <property type="term" value="F:ATP binding"/>
    <property type="evidence" value="ECO:0007669"/>
    <property type="project" value="UniProtKB-KW"/>
</dbReference>
<dbReference type="PANTHER" id="PTHR42742">
    <property type="entry name" value="TRANSCRIPTIONAL REPRESSOR MPRA"/>
    <property type="match status" value="1"/>
</dbReference>
<dbReference type="CDD" id="cd24067">
    <property type="entry name" value="ASKHA_NBD_ROK_BsFRK-like"/>
    <property type="match status" value="1"/>
</dbReference>
<evidence type="ECO:0000256" key="9">
    <source>
        <dbReference type="ARBA" id="ARBA00022842"/>
    </source>
</evidence>
<dbReference type="Pfam" id="PF00480">
    <property type="entry name" value="ROK"/>
    <property type="match status" value="1"/>
</dbReference>
<keyword evidence="7" id="KW-0862">Zinc</keyword>
<dbReference type="FunFam" id="3.30.420.40:FF:000153">
    <property type="entry name" value="Putative fructokinase"/>
    <property type="match status" value="1"/>
</dbReference>
<keyword evidence="4" id="KW-0479">Metal-binding</keyword>
<dbReference type="GO" id="GO:0008865">
    <property type="term" value="F:fructokinase activity"/>
    <property type="evidence" value="ECO:0007669"/>
    <property type="project" value="UniProtKB-EC"/>
</dbReference>
<keyword evidence="5" id="KW-0547">Nucleotide-binding</keyword>
<dbReference type="Gene3D" id="3.30.420.40">
    <property type="match status" value="2"/>
</dbReference>
<dbReference type="eggNOG" id="COG1940">
    <property type="taxonomic scope" value="Bacteria"/>
</dbReference>
<keyword evidence="10" id="KW-0119">Carbohydrate metabolism</keyword>
<dbReference type="RefSeq" id="WP_012842631.1">
    <property type="nucleotide sequence ID" value="NC_013501.1"/>
</dbReference>
<evidence type="ECO:0000256" key="8">
    <source>
        <dbReference type="ARBA" id="ARBA00022840"/>
    </source>
</evidence>
<dbReference type="PANTHER" id="PTHR42742:SF3">
    <property type="entry name" value="FRUCTOKINASE"/>
    <property type="match status" value="1"/>
</dbReference>
<accession>D0MCQ9</accession>
<dbReference type="KEGG" id="rmr:Rmar_0111"/>
<proteinExistence type="inferred from homology"/>
<protein>
    <recommendedName>
        <fullName evidence="11">fructokinase</fullName>
        <ecNumber evidence="11">2.7.1.4</ecNumber>
    </recommendedName>
</protein>
<dbReference type="InterPro" id="IPR043129">
    <property type="entry name" value="ATPase_NBD"/>
</dbReference>
<dbReference type="STRING" id="518766.Rmar_0111"/>
<dbReference type="SUPFAM" id="SSF53067">
    <property type="entry name" value="Actin-like ATPase domain"/>
    <property type="match status" value="1"/>
</dbReference>
<dbReference type="HOGENOM" id="CLU_036604_3_0_10"/>
<keyword evidence="6" id="KW-0418">Kinase</keyword>
<reference evidence="13 14" key="1">
    <citation type="journal article" date="2009" name="Stand. Genomic Sci.">
        <title>Complete genome sequence of Rhodothermus marinus type strain (R-10).</title>
        <authorList>
            <person name="Nolan M."/>
            <person name="Tindall B.J."/>
            <person name="Pomrenke H."/>
            <person name="Lapidus A."/>
            <person name="Copeland A."/>
            <person name="Glavina Del Rio T."/>
            <person name="Lucas S."/>
            <person name="Chen F."/>
            <person name="Tice H."/>
            <person name="Cheng J.F."/>
            <person name="Saunders E."/>
            <person name="Han C."/>
            <person name="Bruce D."/>
            <person name="Goodwin L."/>
            <person name="Chain P."/>
            <person name="Pitluck S."/>
            <person name="Ovchinikova G."/>
            <person name="Pati A."/>
            <person name="Ivanova N."/>
            <person name="Mavromatis K."/>
            <person name="Chen A."/>
            <person name="Palaniappan K."/>
            <person name="Land M."/>
            <person name="Hauser L."/>
            <person name="Chang Y.J."/>
            <person name="Jeffries C.D."/>
            <person name="Brettin T."/>
            <person name="Goker M."/>
            <person name="Bristow J."/>
            <person name="Eisen J.A."/>
            <person name="Markowitz V."/>
            <person name="Hugenholtz P."/>
            <person name="Kyrpides N.C."/>
            <person name="Klenk H.P."/>
            <person name="Detter J.C."/>
        </authorList>
    </citation>
    <scope>NUCLEOTIDE SEQUENCE [LARGE SCALE GENOMIC DNA]</scope>
    <source>
        <strain evidence="14">ATCC 43812 / DSM 4252 / R-10</strain>
    </source>
</reference>
<evidence type="ECO:0000256" key="7">
    <source>
        <dbReference type="ARBA" id="ARBA00022833"/>
    </source>
</evidence>
<evidence type="ECO:0000256" key="2">
    <source>
        <dbReference type="ARBA" id="ARBA00006479"/>
    </source>
</evidence>
<evidence type="ECO:0000313" key="13">
    <source>
        <dbReference type="EMBL" id="ACY47019.1"/>
    </source>
</evidence>
<keyword evidence="14" id="KW-1185">Reference proteome</keyword>
<dbReference type="OrthoDB" id="9810372at2"/>
<organism evidence="13 14">
    <name type="scientific">Rhodothermus marinus (strain ATCC 43812 / DSM 4252 / R-10)</name>
    <name type="common">Rhodothermus obamensis</name>
    <dbReference type="NCBI Taxonomy" id="518766"/>
    <lineage>
        <taxon>Bacteria</taxon>
        <taxon>Pseudomonadati</taxon>
        <taxon>Rhodothermota</taxon>
        <taxon>Rhodothermia</taxon>
        <taxon>Rhodothermales</taxon>
        <taxon>Rhodothermaceae</taxon>
        <taxon>Rhodothermus</taxon>
    </lineage>
</organism>
<evidence type="ECO:0000256" key="1">
    <source>
        <dbReference type="ARBA" id="ARBA00001946"/>
    </source>
</evidence>
<comment type="cofactor">
    <cofactor evidence="1">
        <name>Mg(2+)</name>
        <dbReference type="ChEBI" id="CHEBI:18420"/>
    </cofactor>
</comment>
<dbReference type="Proteomes" id="UP000002221">
    <property type="component" value="Chromosome"/>
</dbReference>
<keyword evidence="3" id="KW-0808">Transferase</keyword>
<evidence type="ECO:0000256" key="4">
    <source>
        <dbReference type="ARBA" id="ARBA00022723"/>
    </source>
</evidence>
<sequence>MAERPLLGGLEAGGTKFVCAVGTGPDDIRALERFPTTTPEETLGRVIDFFRRQPEPIAALGIGSFGPVDPDPGSPTYGYITTTPKPGWAHTDVAGTLRRALNVPVAFDTDVNAAALGEQRWGAGRGLHTFVYLTIGTGIGGGVIVNGRRHHGRQHPEIGHLFIPRLPGDDRPGHCPFHGDCLEGLASGPAIAARWGRPAPELPPNHPAWDEVAQYLAFGLANLILTLSPQRLILGGGVMHQTHLFPRIRRHVAACINGYVALPDLDTFIVPPALGDRAGVLGALALAEEVMSGLKHGIL</sequence>
<evidence type="ECO:0000256" key="5">
    <source>
        <dbReference type="ARBA" id="ARBA00022741"/>
    </source>
</evidence>
<dbReference type="GO" id="GO:0046872">
    <property type="term" value="F:metal ion binding"/>
    <property type="evidence" value="ECO:0007669"/>
    <property type="project" value="UniProtKB-KW"/>
</dbReference>
<dbReference type="InterPro" id="IPR049874">
    <property type="entry name" value="ROK_cs"/>
</dbReference>
<dbReference type="InterPro" id="IPR051804">
    <property type="entry name" value="Carb_Metab_Reg_Kinase/Isom"/>
</dbReference>
<dbReference type="PROSITE" id="PS01125">
    <property type="entry name" value="ROK"/>
    <property type="match status" value="1"/>
</dbReference>
<dbReference type="EC" id="2.7.1.4" evidence="11"/>
<dbReference type="AlphaFoldDB" id="D0MCQ9"/>
<gene>
    <name evidence="13" type="ordered locus">Rmar_0111</name>
</gene>
<keyword evidence="9" id="KW-0460">Magnesium</keyword>
<keyword evidence="8" id="KW-0067">ATP-binding</keyword>
<evidence type="ECO:0000256" key="6">
    <source>
        <dbReference type="ARBA" id="ARBA00022777"/>
    </source>
</evidence>
<name>D0MCQ9_RHOM4</name>
<evidence type="ECO:0000256" key="10">
    <source>
        <dbReference type="ARBA" id="ARBA00023277"/>
    </source>
</evidence>
<evidence type="ECO:0000313" key="14">
    <source>
        <dbReference type="Proteomes" id="UP000002221"/>
    </source>
</evidence>
<comment type="catalytic activity">
    <reaction evidence="12">
        <text>D-fructose + ATP = D-fructose 6-phosphate + ADP + H(+)</text>
        <dbReference type="Rhea" id="RHEA:16125"/>
        <dbReference type="ChEBI" id="CHEBI:15378"/>
        <dbReference type="ChEBI" id="CHEBI:30616"/>
        <dbReference type="ChEBI" id="CHEBI:37721"/>
        <dbReference type="ChEBI" id="CHEBI:61527"/>
        <dbReference type="ChEBI" id="CHEBI:456216"/>
        <dbReference type="EC" id="2.7.1.4"/>
    </reaction>
</comment>
<evidence type="ECO:0000256" key="12">
    <source>
        <dbReference type="ARBA" id="ARBA00048451"/>
    </source>
</evidence>
<comment type="similarity">
    <text evidence="2">Belongs to the ROK (NagC/XylR) family.</text>
</comment>
<evidence type="ECO:0000256" key="3">
    <source>
        <dbReference type="ARBA" id="ARBA00022679"/>
    </source>
</evidence>